<sequence>MAPRPLEPLDHFIARLRRSAPLTAGAQVRFGGHHFSHAVVVEDGRWRVRPLVLDRARADAFLQERGYFMPENAEDLSEPGDPVVLEADSLEGLIELLRGAKWPMW</sequence>
<dbReference type="RefSeq" id="WP_096327879.1">
    <property type="nucleotide sequence ID" value="NZ_FOMX01000013.1"/>
</dbReference>
<proteinExistence type="predicted"/>
<dbReference type="EMBL" id="FOMX01000013">
    <property type="protein sequence ID" value="SFE39632.1"/>
    <property type="molecule type" value="Genomic_DNA"/>
</dbReference>
<name>A0A1I2A6R5_9BACT</name>
<dbReference type="Proteomes" id="UP000199400">
    <property type="component" value="Unassembled WGS sequence"/>
</dbReference>
<gene>
    <name evidence="1" type="ORF">SAMN02745121_04098</name>
</gene>
<evidence type="ECO:0000313" key="2">
    <source>
        <dbReference type="Proteomes" id="UP000199400"/>
    </source>
</evidence>
<reference evidence="2" key="1">
    <citation type="submission" date="2016-10" db="EMBL/GenBank/DDBJ databases">
        <authorList>
            <person name="Varghese N."/>
            <person name="Submissions S."/>
        </authorList>
    </citation>
    <scope>NUCLEOTIDE SEQUENCE [LARGE SCALE GENOMIC DNA]</scope>
    <source>
        <strain evidence="2">ATCC 25963</strain>
    </source>
</reference>
<keyword evidence="2" id="KW-1185">Reference proteome</keyword>
<protein>
    <submittedName>
        <fullName evidence="1">Uncharacterized protein</fullName>
    </submittedName>
</protein>
<accession>A0A1I2A6R5</accession>
<dbReference type="AlphaFoldDB" id="A0A1I2A6R5"/>
<evidence type="ECO:0000313" key="1">
    <source>
        <dbReference type="EMBL" id="SFE39632.1"/>
    </source>
</evidence>
<organism evidence="1 2">
    <name type="scientific">Nannocystis exedens</name>
    <dbReference type="NCBI Taxonomy" id="54"/>
    <lineage>
        <taxon>Bacteria</taxon>
        <taxon>Pseudomonadati</taxon>
        <taxon>Myxococcota</taxon>
        <taxon>Polyangia</taxon>
        <taxon>Nannocystales</taxon>
        <taxon>Nannocystaceae</taxon>
        <taxon>Nannocystis</taxon>
    </lineage>
</organism>